<reference evidence="1" key="1">
    <citation type="submission" date="2005-11" db="EMBL/GenBank/DDBJ databases">
        <title>Cloning of a human brain mRNA similar to Homo sapiens clone RP4-561P1 on chromosome 1)(AC116993.2) and similar to human chromosome 1-gene CSMD2 for CUB and Sushi multiple domains (clone RP11-207N22 on chromosome 1)(AL607106.10).</title>
        <authorList>
            <person name="Leff P."/>
            <person name="Matus M."/>
            <person name="Canceco J."/>
            <person name="Calva J.C."/>
            <person name="Salazar A."/>
            <person name="Gonzaga R."/>
            <person name="Flores A."/>
            <person name="Cervantes R."/>
            <person name="Aguilera P."/>
            <person name="Barbosa S."/>
            <person name="Anton B."/>
        </authorList>
    </citation>
    <scope>NUCLEOTIDE SEQUENCE</scope>
    <source>
        <tissue evidence="1">Brain</tissue>
    </source>
</reference>
<keyword evidence="1" id="KW-0067">ATP-binding</keyword>
<accession>Q2PQC5</accession>
<organism evidence="1">
    <name type="scientific">Homo sapiens</name>
    <name type="common">Human</name>
    <dbReference type="NCBI Taxonomy" id="9606"/>
    <lineage>
        <taxon>Eukaryota</taxon>
        <taxon>Metazoa</taxon>
        <taxon>Chordata</taxon>
        <taxon>Craniata</taxon>
        <taxon>Vertebrata</taxon>
        <taxon>Euteleostomi</taxon>
        <taxon>Mammalia</taxon>
        <taxon>Eutheria</taxon>
        <taxon>Euarchontoglires</taxon>
        <taxon>Primates</taxon>
        <taxon>Haplorrhini</taxon>
        <taxon>Catarrhini</taxon>
        <taxon>Hominidae</taxon>
        <taxon>Homo</taxon>
    </lineage>
</organism>
<keyword evidence="1" id="KW-0547">Nucleotide-binding</keyword>
<evidence type="ECO:0000313" key="1">
    <source>
        <dbReference type="EMBL" id="ABC41120.1"/>
    </source>
</evidence>
<name>Q2PQC5_HUMAN</name>
<keyword evidence="1" id="KW-0812">Transmembrane</keyword>
<dbReference type="EMBL" id="AH015497">
    <property type="protein sequence ID" value="ABC41120.1"/>
    <property type="molecule type" value="mRNA"/>
</dbReference>
<dbReference type="GO" id="GO:0005524">
    <property type="term" value="F:ATP binding"/>
    <property type="evidence" value="ECO:0007669"/>
    <property type="project" value="UniProtKB-KW"/>
</dbReference>
<sequence length="64" mass="7035">MQVRSQGALWVRAATVKAERSGHLPDSLKVELIELAGRLEVGAGEEPRLAPRVWGDQRAVWSCP</sequence>
<keyword evidence="1" id="KW-0472">Membrane</keyword>
<protein>
    <submittedName>
        <fullName evidence="1">Cystic fibrosis transmembrane regulator/ATP-binding cassette subfamily C member 7-like</fullName>
    </submittedName>
</protein>
<dbReference type="AlphaFoldDB" id="Q2PQC5"/>
<proteinExistence type="evidence at transcript level"/>